<keyword evidence="1" id="KW-0812">Transmembrane</keyword>
<evidence type="ECO:0000256" key="1">
    <source>
        <dbReference type="SAM" id="Phobius"/>
    </source>
</evidence>
<evidence type="ECO:0000313" key="2">
    <source>
        <dbReference type="EMBL" id="KAF7370453.1"/>
    </source>
</evidence>
<name>A0A8H7DFM6_9AGAR</name>
<protein>
    <submittedName>
        <fullName evidence="2">Uncharacterized protein</fullName>
    </submittedName>
</protein>
<sequence length="161" mass="17662">MSSISEASFATLAPNSTSTPWGLLIGIVGVAIYYASPMRLTGILVAAMADTEKTYLAAVENGVICASTDTDITERLSVLQLEVSVIRETSLRISLSLVSALYDSFNIRRTVAILRHLHEVHRLGTYIQISNESQLREIDSRRPLPTRASISLRRRNCPGCV</sequence>
<keyword evidence="3" id="KW-1185">Reference proteome</keyword>
<keyword evidence="1" id="KW-1133">Transmembrane helix</keyword>
<dbReference type="OrthoDB" id="3035114at2759"/>
<dbReference type="Proteomes" id="UP000623467">
    <property type="component" value="Unassembled WGS sequence"/>
</dbReference>
<comment type="caution">
    <text evidence="2">The sequence shown here is derived from an EMBL/GenBank/DDBJ whole genome shotgun (WGS) entry which is preliminary data.</text>
</comment>
<proteinExistence type="predicted"/>
<keyword evidence="1" id="KW-0472">Membrane</keyword>
<feature type="transmembrane region" description="Helical" evidence="1">
    <location>
        <begin position="20"/>
        <end position="36"/>
    </location>
</feature>
<gene>
    <name evidence="2" type="ORF">MSAN_00677000</name>
</gene>
<dbReference type="AlphaFoldDB" id="A0A8H7DFM6"/>
<accession>A0A8H7DFM6</accession>
<organism evidence="2 3">
    <name type="scientific">Mycena sanguinolenta</name>
    <dbReference type="NCBI Taxonomy" id="230812"/>
    <lineage>
        <taxon>Eukaryota</taxon>
        <taxon>Fungi</taxon>
        <taxon>Dikarya</taxon>
        <taxon>Basidiomycota</taxon>
        <taxon>Agaricomycotina</taxon>
        <taxon>Agaricomycetes</taxon>
        <taxon>Agaricomycetidae</taxon>
        <taxon>Agaricales</taxon>
        <taxon>Marasmiineae</taxon>
        <taxon>Mycenaceae</taxon>
        <taxon>Mycena</taxon>
    </lineage>
</organism>
<reference evidence="2" key="1">
    <citation type="submission" date="2020-05" db="EMBL/GenBank/DDBJ databases">
        <title>Mycena genomes resolve the evolution of fungal bioluminescence.</title>
        <authorList>
            <person name="Tsai I.J."/>
        </authorList>
    </citation>
    <scope>NUCLEOTIDE SEQUENCE</scope>
    <source>
        <strain evidence="2">160909Yilan</strain>
    </source>
</reference>
<dbReference type="EMBL" id="JACAZH010000004">
    <property type="protein sequence ID" value="KAF7370453.1"/>
    <property type="molecule type" value="Genomic_DNA"/>
</dbReference>
<evidence type="ECO:0000313" key="3">
    <source>
        <dbReference type="Proteomes" id="UP000623467"/>
    </source>
</evidence>